<feature type="transmembrane region" description="Helical" evidence="1">
    <location>
        <begin position="69"/>
        <end position="89"/>
    </location>
</feature>
<name>A0ABX0XF42_9BACT</name>
<gene>
    <name evidence="3" type="ORF">GGR27_003355</name>
</gene>
<sequence>MGDWIQLSALTLVWWRVLITSVALAPFIRPRALLADLGRKQLLIFAGLGVLVVLHWVTFYGAIKLANASVGLICLATTSLWSSLIEPFVMRRPVNWFETSVGLLILPGIYLIADGVDPGMTDGIIVGLVSAILVSFFTVYNKKYVEKTDPLRIVFLELGAGTLFLTLFLPFFGGQFWPSPVDWMWLVILALLCTIFTNWLFLRALRELSAFAANLTVNLEAVYGILLAYFLLDDAKELEPTFYVGTAVIIVAVFGYAIAKRVLRGRAK</sequence>
<dbReference type="EMBL" id="JAATJH010000006">
    <property type="protein sequence ID" value="NJC27837.1"/>
    <property type="molecule type" value="Genomic_DNA"/>
</dbReference>
<reference evidence="3 4" key="1">
    <citation type="submission" date="2020-03" db="EMBL/GenBank/DDBJ databases">
        <title>Genomic Encyclopedia of Type Strains, Phase IV (KMG-IV): sequencing the most valuable type-strain genomes for metagenomic binning, comparative biology and taxonomic classification.</title>
        <authorList>
            <person name="Goeker M."/>
        </authorList>
    </citation>
    <scope>NUCLEOTIDE SEQUENCE [LARGE SCALE GENOMIC DNA]</scope>
    <source>
        <strain evidence="3 4">DSM 105096</strain>
    </source>
</reference>
<dbReference type="InterPro" id="IPR037185">
    <property type="entry name" value="EmrE-like"/>
</dbReference>
<feature type="transmembrane region" description="Helical" evidence="1">
    <location>
        <begin position="242"/>
        <end position="259"/>
    </location>
</feature>
<keyword evidence="1" id="KW-1133">Transmembrane helix</keyword>
<feature type="transmembrane region" description="Helical" evidence="1">
    <location>
        <begin position="183"/>
        <end position="201"/>
    </location>
</feature>
<feature type="domain" description="EamA" evidence="2">
    <location>
        <begin position="7"/>
        <end position="112"/>
    </location>
</feature>
<evidence type="ECO:0000313" key="4">
    <source>
        <dbReference type="Proteomes" id="UP000770785"/>
    </source>
</evidence>
<dbReference type="PANTHER" id="PTHR22911">
    <property type="entry name" value="ACYL-MALONYL CONDENSING ENZYME-RELATED"/>
    <property type="match status" value="1"/>
</dbReference>
<dbReference type="PANTHER" id="PTHR22911:SF79">
    <property type="entry name" value="MOBA-LIKE NTP TRANSFERASE DOMAIN-CONTAINING PROTEIN"/>
    <property type="match status" value="1"/>
</dbReference>
<accession>A0ABX0XF42</accession>
<comment type="caution">
    <text evidence="3">The sequence shown here is derived from an EMBL/GenBank/DDBJ whole genome shotgun (WGS) entry which is preliminary data.</text>
</comment>
<keyword evidence="4" id="KW-1185">Reference proteome</keyword>
<evidence type="ECO:0000259" key="2">
    <source>
        <dbReference type="Pfam" id="PF00892"/>
    </source>
</evidence>
<keyword evidence="1" id="KW-0472">Membrane</keyword>
<protein>
    <submittedName>
        <fullName evidence="3">Drug/metabolite transporter (DMT)-like permease</fullName>
    </submittedName>
</protein>
<evidence type="ECO:0000313" key="3">
    <source>
        <dbReference type="EMBL" id="NJC27837.1"/>
    </source>
</evidence>
<proteinExistence type="predicted"/>
<feature type="transmembrane region" description="Helical" evidence="1">
    <location>
        <begin position="119"/>
        <end position="141"/>
    </location>
</feature>
<keyword evidence="1" id="KW-0812">Transmembrane</keyword>
<feature type="transmembrane region" description="Helical" evidence="1">
    <location>
        <begin position="42"/>
        <end position="63"/>
    </location>
</feature>
<feature type="transmembrane region" description="Helical" evidence="1">
    <location>
        <begin position="153"/>
        <end position="177"/>
    </location>
</feature>
<feature type="transmembrane region" description="Helical" evidence="1">
    <location>
        <begin position="208"/>
        <end position="230"/>
    </location>
</feature>
<dbReference type="InterPro" id="IPR000620">
    <property type="entry name" value="EamA_dom"/>
</dbReference>
<evidence type="ECO:0000256" key="1">
    <source>
        <dbReference type="SAM" id="Phobius"/>
    </source>
</evidence>
<feature type="domain" description="EamA" evidence="2">
    <location>
        <begin position="123"/>
        <end position="255"/>
    </location>
</feature>
<dbReference type="Pfam" id="PF00892">
    <property type="entry name" value="EamA"/>
    <property type="match status" value="2"/>
</dbReference>
<feature type="transmembrane region" description="Helical" evidence="1">
    <location>
        <begin position="12"/>
        <end position="30"/>
    </location>
</feature>
<dbReference type="SUPFAM" id="SSF103481">
    <property type="entry name" value="Multidrug resistance efflux transporter EmrE"/>
    <property type="match status" value="2"/>
</dbReference>
<organism evidence="3 4">
    <name type="scientific">Neolewinella antarctica</name>
    <dbReference type="NCBI Taxonomy" id="442734"/>
    <lineage>
        <taxon>Bacteria</taxon>
        <taxon>Pseudomonadati</taxon>
        <taxon>Bacteroidota</taxon>
        <taxon>Saprospiria</taxon>
        <taxon>Saprospirales</taxon>
        <taxon>Lewinellaceae</taxon>
        <taxon>Neolewinella</taxon>
    </lineage>
</organism>
<feature type="transmembrane region" description="Helical" evidence="1">
    <location>
        <begin position="96"/>
        <end position="113"/>
    </location>
</feature>
<dbReference type="Proteomes" id="UP000770785">
    <property type="component" value="Unassembled WGS sequence"/>
</dbReference>